<keyword evidence="4" id="KW-0804">Transcription</keyword>
<dbReference type="Proteomes" id="UP000585474">
    <property type="component" value="Unassembled WGS sequence"/>
</dbReference>
<dbReference type="SMART" id="SM01019">
    <property type="entry name" value="B3"/>
    <property type="match status" value="2"/>
</dbReference>
<evidence type="ECO:0000256" key="2">
    <source>
        <dbReference type="ARBA" id="ARBA00023015"/>
    </source>
</evidence>
<feature type="domain" description="TF-B3" evidence="6">
    <location>
        <begin position="21"/>
        <end position="114"/>
    </location>
</feature>
<proteinExistence type="predicted"/>
<keyword evidence="3" id="KW-0238">DNA-binding</keyword>
<dbReference type="CDD" id="cd10017">
    <property type="entry name" value="B3_DNA"/>
    <property type="match status" value="2"/>
</dbReference>
<evidence type="ECO:0000259" key="6">
    <source>
        <dbReference type="PROSITE" id="PS50863"/>
    </source>
</evidence>
<dbReference type="SUPFAM" id="SSF101936">
    <property type="entry name" value="DNA-binding pseudobarrel domain"/>
    <property type="match status" value="2"/>
</dbReference>
<dbReference type="InterPro" id="IPR050655">
    <property type="entry name" value="Plant_B3_domain"/>
</dbReference>
<comment type="caution">
    <text evidence="7">The sequence shown here is derived from an EMBL/GenBank/DDBJ whole genome shotgun (WGS) entry which is preliminary data.</text>
</comment>
<keyword evidence="2" id="KW-0805">Transcription regulation</keyword>
<evidence type="ECO:0000313" key="8">
    <source>
        <dbReference type="Proteomes" id="UP000585474"/>
    </source>
</evidence>
<keyword evidence="5" id="KW-0539">Nucleus</keyword>
<evidence type="ECO:0000256" key="4">
    <source>
        <dbReference type="ARBA" id="ARBA00023163"/>
    </source>
</evidence>
<evidence type="ECO:0000256" key="1">
    <source>
        <dbReference type="ARBA" id="ARBA00004123"/>
    </source>
</evidence>
<reference evidence="7 8" key="1">
    <citation type="submission" date="2019-07" db="EMBL/GenBank/DDBJ databases">
        <title>De Novo Assembly of kiwifruit Actinidia rufa.</title>
        <authorList>
            <person name="Sugita-Konishi S."/>
            <person name="Sato K."/>
            <person name="Mori E."/>
            <person name="Abe Y."/>
            <person name="Kisaki G."/>
            <person name="Hamano K."/>
            <person name="Suezawa K."/>
            <person name="Otani M."/>
            <person name="Fukuda T."/>
            <person name="Manabe T."/>
            <person name="Gomi K."/>
            <person name="Tabuchi M."/>
            <person name="Akimitsu K."/>
            <person name="Kataoka I."/>
        </authorList>
    </citation>
    <scope>NUCLEOTIDE SEQUENCE [LARGE SCALE GENOMIC DNA]</scope>
    <source>
        <strain evidence="8">cv. Fuchu</strain>
    </source>
</reference>
<dbReference type="PROSITE" id="PS50863">
    <property type="entry name" value="B3"/>
    <property type="match status" value="2"/>
</dbReference>
<evidence type="ECO:0000313" key="7">
    <source>
        <dbReference type="EMBL" id="GFY89645.1"/>
    </source>
</evidence>
<dbReference type="Gene3D" id="2.40.330.10">
    <property type="entry name" value="DNA-binding pseudobarrel domain"/>
    <property type="match status" value="2"/>
</dbReference>
<dbReference type="OrthoDB" id="623918at2759"/>
<name>A0A7J0ET31_9ERIC</name>
<accession>A0A7J0ET31</accession>
<dbReference type="PANTHER" id="PTHR31920">
    <property type="entry name" value="B3 DOMAIN-CONTAINING"/>
    <property type="match status" value="1"/>
</dbReference>
<dbReference type="AlphaFoldDB" id="A0A7J0ET31"/>
<evidence type="ECO:0000256" key="3">
    <source>
        <dbReference type="ARBA" id="ARBA00023125"/>
    </source>
</evidence>
<keyword evidence="8" id="KW-1185">Reference proteome</keyword>
<sequence>MGPSGGDRRLPNSRATTSPRSFYKIIVPSMMSDHKLRIPEDFAKIYGNELSTFATLTVPSGRAWRVGVEKADTMIWLHDGWKEFAEHHSISCGFFIVFNYEGNSNFYVLIFDLTASEIHYPRNTLGISEEPNHGKQSNKGKRGRGDFVETLCGSVPRPVRVSLENNNFDEFLYRRIGELKIVKLENVTMSCEGNPKASEMPNSHGSLLDKPKKEKHNLTKNFENLQEEVPFLRHCGPSSENKLKTRINDENNSVLIQEATRRSNDIGSQFSEVRYTESADGQQLKVMHEDEEELVLLSAEKSINSPPRQPATTQEREKALNAAKMFKPQNPFFMVILQLYNVHHSFILYIPSRFVKYLNGGSKIVKLQVSGEKQWTVRCVRANGCAYLSKGWSIFVDENHLVEGDVCVFEFIQVKDIDLKVSIFRAREDARQTNLEK</sequence>
<comment type="subcellular location">
    <subcellularLocation>
        <location evidence="1">Nucleus</location>
    </subcellularLocation>
</comment>
<dbReference type="Pfam" id="PF02362">
    <property type="entry name" value="B3"/>
    <property type="match status" value="2"/>
</dbReference>
<dbReference type="PANTHER" id="PTHR31920:SF37">
    <property type="entry name" value="B3 DOMAIN-CONTAINING TRANSCRIPTION FACTOR VRN1"/>
    <property type="match status" value="1"/>
</dbReference>
<gene>
    <name evidence="7" type="ORF">Acr_06g0015850</name>
</gene>
<evidence type="ECO:0000256" key="5">
    <source>
        <dbReference type="ARBA" id="ARBA00023242"/>
    </source>
</evidence>
<dbReference type="InterPro" id="IPR003340">
    <property type="entry name" value="B3_DNA-bd"/>
</dbReference>
<protein>
    <submittedName>
        <fullName evidence="7">AP2/B3-like transcriptional factor family protein</fullName>
    </submittedName>
</protein>
<dbReference type="GO" id="GO:0005634">
    <property type="term" value="C:nucleus"/>
    <property type="evidence" value="ECO:0007669"/>
    <property type="project" value="UniProtKB-SubCell"/>
</dbReference>
<dbReference type="GO" id="GO:0003677">
    <property type="term" value="F:DNA binding"/>
    <property type="evidence" value="ECO:0007669"/>
    <property type="project" value="UniProtKB-KW"/>
</dbReference>
<dbReference type="EMBL" id="BJWL01000006">
    <property type="protein sequence ID" value="GFY89645.1"/>
    <property type="molecule type" value="Genomic_DNA"/>
</dbReference>
<dbReference type="InterPro" id="IPR015300">
    <property type="entry name" value="DNA-bd_pseudobarrel_sf"/>
</dbReference>
<feature type="domain" description="TF-B3" evidence="6">
    <location>
        <begin position="333"/>
        <end position="427"/>
    </location>
</feature>
<organism evidence="7 8">
    <name type="scientific">Actinidia rufa</name>
    <dbReference type="NCBI Taxonomy" id="165716"/>
    <lineage>
        <taxon>Eukaryota</taxon>
        <taxon>Viridiplantae</taxon>
        <taxon>Streptophyta</taxon>
        <taxon>Embryophyta</taxon>
        <taxon>Tracheophyta</taxon>
        <taxon>Spermatophyta</taxon>
        <taxon>Magnoliopsida</taxon>
        <taxon>eudicotyledons</taxon>
        <taxon>Gunneridae</taxon>
        <taxon>Pentapetalae</taxon>
        <taxon>asterids</taxon>
        <taxon>Ericales</taxon>
        <taxon>Actinidiaceae</taxon>
        <taxon>Actinidia</taxon>
    </lineage>
</organism>